<evidence type="ECO:0000313" key="8">
    <source>
        <dbReference type="EMBL" id="CAL4091380.1"/>
    </source>
</evidence>
<dbReference type="GO" id="GO:0004930">
    <property type="term" value="F:G protein-coupled receptor activity"/>
    <property type="evidence" value="ECO:0007669"/>
    <property type="project" value="InterPro"/>
</dbReference>
<evidence type="ECO:0000256" key="1">
    <source>
        <dbReference type="ARBA" id="ARBA00004370"/>
    </source>
</evidence>
<dbReference type="InterPro" id="IPR000276">
    <property type="entry name" value="GPCR_Rhodpsn"/>
</dbReference>
<dbReference type="InterPro" id="IPR017452">
    <property type="entry name" value="GPCR_Rhodpsn_7TM"/>
</dbReference>
<organism evidence="8 9">
    <name type="scientific">Meganyctiphanes norvegica</name>
    <name type="common">Northern krill</name>
    <name type="synonym">Thysanopoda norvegica</name>
    <dbReference type="NCBI Taxonomy" id="48144"/>
    <lineage>
        <taxon>Eukaryota</taxon>
        <taxon>Metazoa</taxon>
        <taxon>Ecdysozoa</taxon>
        <taxon>Arthropoda</taxon>
        <taxon>Crustacea</taxon>
        <taxon>Multicrustacea</taxon>
        <taxon>Malacostraca</taxon>
        <taxon>Eumalacostraca</taxon>
        <taxon>Eucarida</taxon>
        <taxon>Euphausiacea</taxon>
        <taxon>Euphausiidae</taxon>
        <taxon>Meganyctiphanes</taxon>
    </lineage>
</organism>
<dbReference type="SUPFAM" id="SSF81321">
    <property type="entry name" value="Family A G protein-coupled receptor-like"/>
    <property type="match status" value="1"/>
</dbReference>
<dbReference type="PANTHER" id="PTHR46641">
    <property type="entry name" value="FMRFAMIDE RECEPTOR-RELATED"/>
    <property type="match status" value="1"/>
</dbReference>
<reference evidence="8 9" key="1">
    <citation type="submission" date="2024-05" db="EMBL/GenBank/DDBJ databases">
        <authorList>
            <person name="Wallberg A."/>
        </authorList>
    </citation>
    <scope>NUCLEOTIDE SEQUENCE [LARGE SCALE GENOMIC DNA]</scope>
</reference>
<dbReference type="GO" id="GO:0016020">
    <property type="term" value="C:membrane"/>
    <property type="evidence" value="ECO:0007669"/>
    <property type="project" value="UniProtKB-SubCell"/>
</dbReference>
<feature type="transmembrane region" description="Helical" evidence="6">
    <location>
        <begin position="163"/>
        <end position="181"/>
    </location>
</feature>
<feature type="transmembrane region" description="Helical" evidence="6">
    <location>
        <begin position="218"/>
        <end position="245"/>
    </location>
</feature>
<feature type="transmembrane region" description="Helical" evidence="6">
    <location>
        <begin position="265"/>
        <end position="285"/>
    </location>
</feature>
<dbReference type="EMBL" id="CAXKWB010008536">
    <property type="protein sequence ID" value="CAL4091380.1"/>
    <property type="molecule type" value="Genomic_DNA"/>
</dbReference>
<feature type="transmembrane region" description="Helical" evidence="6">
    <location>
        <begin position="132"/>
        <end position="151"/>
    </location>
</feature>
<keyword evidence="9" id="KW-1185">Reference proteome</keyword>
<dbReference type="PANTHER" id="PTHR46641:SF2">
    <property type="entry name" value="FMRFAMIDE RECEPTOR"/>
    <property type="match status" value="1"/>
</dbReference>
<dbReference type="AlphaFoldDB" id="A0AAV2QNU4"/>
<dbReference type="PROSITE" id="PS50262">
    <property type="entry name" value="G_PROTEIN_RECEP_F1_2"/>
    <property type="match status" value="1"/>
</dbReference>
<comment type="caution">
    <text evidence="8">The sequence shown here is derived from an EMBL/GenBank/DDBJ whole genome shotgun (WGS) entry which is preliminary data.</text>
</comment>
<evidence type="ECO:0000256" key="3">
    <source>
        <dbReference type="ARBA" id="ARBA00022692"/>
    </source>
</evidence>
<comment type="similarity">
    <text evidence="2">Belongs to the G-protein coupled receptor 1 family.</text>
</comment>
<dbReference type="Gene3D" id="1.20.1070.10">
    <property type="entry name" value="Rhodopsin 7-helix transmembrane proteins"/>
    <property type="match status" value="1"/>
</dbReference>
<feature type="transmembrane region" description="Helical" evidence="6">
    <location>
        <begin position="45"/>
        <end position="70"/>
    </location>
</feature>
<protein>
    <recommendedName>
        <fullName evidence="7">G-protein coupled receptors family 1 profile domain-containing protein</fullName>
    </recommendedName>
</protein>
<keyword evidence="3 6" id="KW-0812">Transmembrane</keyword>
<evidence type="ECO:0000259" key="7">
    <source>
        <dbReference type="PROSITE" id="PS50262"/>
    </source>
</evidence>
<evidence type="ECO:0000256" key="5">
    <source>
        <dbReference type="ARBA" id="ARBA00023136"/>
    </source>
</evidence>
<sequence length="365" mass="41762">MTLSIATNVLMNESEPSDSNWSAASSSSNVTFPYMPDDVAMVLHVSYHVVFPILLTLVIITNGLCLAALTRPKLQVFHITQYMKFMTGADLVGGLTWIPPIILITTCPFTNFSAAYLYNCLGWPTVTLIRKISLYLLIWMTYDRFLAIWFPSHFKIKVNNSRIVYVKCAFSFTLAFLYFLVRVISCKVECVNVNDNISFDTCPSYERISIEWYNDIRFYFLEIITIPVDILLILLSVGLVTGLFLKMGTSGSKNSRKSRQFYQTVALLVINISHVLCNLPFRIMYKFFHAKEDKHCHSTVQMELFIAVGNCLPLVWSGLNIAVFFLLNKDYKEEMKECLSSIPVLGKIFCSSNQNYEETEIEEKE</sequence>
<evidence type="ECO:0000256" key="2">
    <source>
        <dbReference type="ARBA" id="ARBA00010663"/>
    </source>
</evidence>
<evidence type="ECO:0000313" key="9">
    <source>
        <dbReference type="Proteomes" id="UP001497623"/>
    </source>
</evidence>
<dbReference type="InterPro" id="IPR052954">
    <property type="entry name" value="GPCR-Ligand_Int"/>
</dbReference>
<dbReference type="PROSITE" id="PS00237">
    <property type="entry name" value="G_PROTEIN_RECEP_F1_1"/>
    <property type="match status" value="1"/>
</dbReference>
<gene>
    <name evidence="8" type="ORF">MNOR_LOCUS14326</name>
</gene>
<evidence type="ECO:0000256" key="6">
    <source>
        <dbReference type="SAM" id="Phobius"/>
    </source>
</evidence>
<comment type="subcellular location">
    <subcellularLocation>
        <location evidence="1">Membrane</location>
    </subcellularLocation>
</comment>
<proteinExistence type="inferred from homology"/>
<evidence type="ECO:0000256" key="4">
    <source>
        <dbReference type="ARBA" id="ARBA00022989"/>
    </source>
</evidence>
<feature type="transmembrane region" description="Helical" evidence="6">
    <location>
        <begin position="305"/>
        <end position="327"/>
    </location>
</feature>
<dbReference type="Proteomes" id="UP001497623">
    <property type="component" value="Unassembled WGS sequence"/>
</dbReference>
<accession>A0AAV2QNU4</accession>
<keyword evidence="4 6" id="KW-1133">Transmembrane helix</keyword>
<name>A0AAV2QNU4_MEGNR</name>
<feature type="transmembrane region" description="Helical" evidence="6">
    <location>
        <begin position="91"/>
        <end position="112"/>
    </location>
</feature>
<keyword evidence="5 6" id="KW-0472">Membrane</keyword>
<feature type="domain" description="G-protein coupled receptors family 1 profile" evidence="7">
    <location>
        <begin position="61"/>
        <end position="324"/>
    </location>
</feature>